<dbReference type="InterPro" id="IPR017896">
    <property type="entry name" value="4Fe4S_Fe-S-bd"/>
</dbReference>
<organism evidence="8 9">
    <name type="scientific">Candidatus Ornithospirochaeta stercoravium</name>
    <dbReference type="NCBI Taxonomy" id="2840897"/>
    <lineage>
        <taxon>Bacteria</taxon>
        <taxon>Pseudomonadati</taxon>
        <taxon>Spirochaetota</taxon>
        <taxon>Spirochaetia</taxon>
        <taxon>Spirochaetales</taxon>
        <taxon>Spirochaetaceae</taxon>
        <taxon>Spirochaetaceae incertae sedis</taxon>
        <taxon>Candidatus Ornithospirochaeta</taxon>
    </lineage>
</organism>
<dbReference type="Proteomes" id="UP000810292">
    <property type="component" value="Unassembled WGS sequence"/>
</dbReference>
<keyword evidence="1" id="KW-0813">Transport</keyword>
<protein>
    <submittedName>
        <fullName evidence="8">4Fe-4S binding protein</fullName>
    </submittedName>
</protein>
<reference evidence="8" key="2">
    <citation type="journal article" date="2021" name="PeerJ">
        <title>Extensive microbial diversity within the chicken gut microbiome revealed by metagenomics and culture.</title>
        <authorList>
            <person name="Gilroy R."/>
            <person name="Ravi A."/>
            <person name="Getino M."/>
            <person name="Pursley I."/>
            <person name="Horton D.L."/>
            <person name="Alikhan N.F."/>
            <person name="Baker D."/>
            <person name="Gharbi K."/>
            <person name="Hall N."/>
            <person name="Watson M."/>
            <person name="Adriaenssens E.M."/>
            <person name="Foster-Nyarko E."/>
            <person name="Jarju S."/>
            <person name="Secka A."/>
            <person name="Antonio M."/>
            <person name="Oren A."/>
            <person name="Chaudhuri R.R."/>
            <person name="La Ragione R."/>
            <person name="Hildebrand F."/>
            <person name="Pallen M.J."/>
        </authorList>
    </citation>
    <scope>NUCLEOTIDE SEQUENCE</scope>
    <source>
        <strain evidence="8">14700</strain>
    </source>
</reference>
<evidence type="ECO:0000313" key="9">
    <source>
        <dbReference type="Proteomes" id="UP000810292"/>
    </source>
</evidence>
<feature type="domain" description="4Fe-4S ferredoxin-type" evidence="7">
    <location>
        <begin position="187"/>
        <end position="216"/>
    </location>
</feature>
<dbReference type="AlphaFoldDB" id="A0A9D9IA45"/>
<evidence type="ECO:0000256" key="4">
    <source>
        <dbReference type="ARBA" id="ARBA00022982"/>
    </source>
</evidence>
<dbReference type="GO" id="GO:0046872">
    <property type="term" value="F:metal ion binding"/>
    <property type="evidence" value="ECO:0007669"/>
    <property type="project" value="UniProtKB-KW"/>
</dbReference>
<dbReference type="InterPro" id="IPR009016">
    <property type="entry name" value="Fe_hydrogenase"/>
</dbReference>
<feature type="domain" description="4Fe-4S ferredoxin-type" evidence="7">
    <location>
        <begin position="141"/>
        <end position="170"/>
    </location>
</feature>
<dbReference type="CDD" id="cd10549">
    <property type="entry name" value="MtMvhB_like"/>
    <property type="match status" value="1"/>
</dbReference>
<dbReference type="SUPFAM" id="SSF54862">
    <property type="entry name" value="4Fe-4S ferredoxins"/>
    <property type="match status" value="1"/>
</dbReference>
<dbReference type="InterPro" id="IPR050294">
    <property type="entry name" value="RnfB_subfamily"/>
</dbReference>
<dbReference type="PROSITE" id="PS51379">
    <property type="entry name" value="4FE4S_FER_2"/>
    <property type="match status" value="2"/>
</dbReference>
<keyword evidence="2" id="KW-0004">4Fe-4S</keyword>
<dbReference type="InterPro" id="IPR027631">
    <property type="entry name" value="Mono_FeFe_hydrog"/>
</dbReference>
<dbReference type="PANTHER" id="PTHR42859">
    <property type="entry name" value="OXIDOREDUCTASE"/>
    <property type="match status" value="1"/>
</dbReference>
<dbReference type="Pfam" id="PF02906">
    <property type="entry name" value="Fe_hyd_lg_C"/>
    <property type="match status" value="1"/>
</dbReference>
<accession>A0A9D9IA45</accession>
<dbReference type="PANTHER" id="PTHR42859:SF10">
    <property type="entry name" value="DIMETHYLSULFOXIDE REDUCTASE CHAIN B"/>
    <property type="match status" value="1"/>
</dbReference>
<dbReference type="SUPFAM" id="SSF53920">
    <property type="entry name" value="Fe-only hydrogenase"/>
    <property type="match status" value="1"/>
</dbReference>
<gene>
    <name evidence="8" type="ORF">IAA72_03500</name>
</gene>
<comment type="caution">
    <text evidence="8">The sequence shown here is derived from an EMBL/GenBank/DDBJ whole genome shotgun (WGS) entry which is preliminary data.</text>
</comment>
<keyword evidence="4" id="KW-0249">Electron transport</keyword>
<keyword evidence="3" id="KW-0479">Metal-binding</keyword>
<dbReference type="Gene3D" id="3.30.70.20">
    <property type="match status" value="2"/>
</dbReference>
<evidence type="ECO:0000256" key="3">
    <source>
        <dbReference type="ARBA" id="ARBA00022723"/>
    </source>
</evidence>
<evidence type="ECO:0000256" key="5">
    <source>
        <dbReference type="ARBA" id="ARBA00023004"/>
    </source>
</evidence>
<dbReference type="GO" id="GO:0051539">
    <property type="term" value="F:4 iron, 4 sulfur cluster binding"/>
    <property type="evidence" value="ECO:0007669"/>
    <property type="project" value="UniProtKB-KW"/>
</dbReference>
<dbReference type="Gene3D" id="3.40.950.10">
    <property type="entry name" value="Fe-only Hydrogenase (Larger Subunit), Chain L, domain 3"/>
    <property type="match status" value="1"/>
</dbReference>
<evidence type="ECO:0000259" key="7">
    <source>
        <dbReference type="PROSITE" id="PS51379"/>
    </source>
</evidence>
<reference evidence="8" key="1">
    <citation type="submission" date="2020-10" db="EMBL/GenBank/DDBJ databases">
        <authorList>
            <person name="Gilroy R."/>
        </authorList>
    </citation>
    <scope>NUCLEOTIDE SEQUENCE</scope>
    <source>
        <strain evidence="8">14700</strain>
    </source>
</reference>
<dbReference type="NCBIfam" id="TIGR04105">
    <property type="entry name" value="FeFe_hydrog_B1"/>
    <property type="match status" value="1"/>
</dbReference>
<evidence type="ECO:0000256" key="6">
    <source>
        <dbReference type="ARBA" id="ARBA00023014"/>
    </source>
</evidence>
<dbReference type="EMBL" id="JADIMF010000056">
    <property type="protein sequence ID" value="MBO8468833.1"/>
    <property type="molecule type" value="Genomic_DNA"/>
</dbReference>
<evidence type="ECO:0000256" key="1">
    <source>
        <dbReference type="ARBA" id="ARBA00022448"/>
    </source>
</evidence>
<evidence type="ECO:0000313" key="8">
    <source>
        <dbReference type="EMBL" id="MBO8468833.1"/>
    </source>
</evidence>
<keyword evidence="6" id="KW-0411">Iron-sulfur</keyword>
<dbReference type="InterPro" id="IPR057431">
    <property type="entry name" value="LdpA_Fe-S-bd"/>
</dbReference>
<dbReference type="PROSITE" id="PS00198">
    <property type="entry name" value="4FE4S_FER_1"/>
    <property type="match status" value="1"/>
</dbReference>
<keyword evidence="5" id="KW-0408">Iron</keyword>
<dbReference type="InterPro" id="IPR004108">
    <property type="entry name" value="Fe_hydrogenase_lsu_C"/>
</dbReference>
<dbReference type="Pfam" id="PF25160">
    <property type="entry name" value="LdpA_Fe-S-bd"/>
    <property type="match status" value="1"/>
</dbReference>
<dbReference type="Pfam" id="PF00037">
    <property type="entry name" value="Fer4"/>
    <property type="match status" value="1"/>
</dbReference>
<sequence length="484" mass="53822">MLELNNQYTLMKRKIDTEVLKCFFDDTLVEKADKLPFEIIPKNRVPFRCCIYKERAMVRYRIMAIAGIDIERDDDEEKPLSLYMKEVMEEDRPPLPLLTTITTGCSGCPKSQYRISDGCRGCFARPCMSNCPKDAIVFINGQAHIQEDRCIRCGKCMEVCPFHAVVHIPVPCEEACPVDAVTKNEEGFVEIEHDKCIGCGKCVRSCPFGAIVERSGLFPVLKMLKRGEKVVAMIAPAIEGQFPGTLEQLKEAIKKAGFYDVVEVAEGAEVTSVNEAKELHEKLSEGNGFMTTSCCPAYMELVDKHIPYLQTRRSDSLSPMGYIAEIVRERYPECKSVFIGPCLAKKVEAAKKYRDTIDGVMTFAELASLFVAKNIDVREMPGESLGDTSSFEDCREFAVSTGVASCVLRRFQDEGKTPRIMPINGLDKKTVRLMKTWEKRAPEADLVEVMACEGGCLAGPGTIVKPALAMKLRNAGKAAKPIAK</sequence>
<proteinExistence type="predicted"/>
<evidence type="ECO:0000256" key="2">
    <source>
        <dbReference type="ARBA" id="ARBA00022485"/>
    </source>
</evidence>
<dbReference type="InterPro" id="IPR017900">
    <property type="entry name" value="4Fe4S_Fe_S_CS"/>
</dbReference>
<name>A0A9D9IA45_9SPIO</name>